<evidence type="ECO:0000313" key="18">
    <source>
        <dbReference type="EMBL" id="CAB5024869.1"/>
    </source>
</evidence>
<proteinExistence type="predicted"/>
<sequence length="512" mass="55280">MESVTGSVKGPVSEGLGPQIASELGTEPRTDPGTEPGTAPAAAYSRPRKRESVRLQLTAIVVITVGIALIFGSLLLRTWVQATLTNDLRARNERIVSFMADSLSKGRVPAELFASVNTLEGQLDQQTSADLFGRAANAEQVLSTTYFYLDGQGLSELNFKVDDQGRLVLFGRQGPPRPTAANAIEVVRDLPTQYGTLRLHAVSPVDEIKRSVSALSNGLLMSLPLLIAGAGLMTWIITGRALAPVALMTGRVQELTANNLDARVPVPNTNDEIAQLGHMLNEMLGRLQKSSITQRQFISDASHELRSPVASIRAQLETALQYPQDVDWPAVARIVLAEDDRLEHLVDNLLAMARLEEGRLGRRSEVDLDDLVMEQTHRMTSVRMDVSAVSAGRVWGNPDELTSVIRNLLDNAARYAASTIKVSVAEHGPWVVLSVADDGPGVPEEERNQVFERFARLQESRERDKGGTGLGLSLTKRIVESHGGTIRVESAASGGALFIVSLPATGVADLPT</sequence>
<dbReference type="PANTHER" id="PTHR45436">
    <property type="entry name" value="SENSOR HISTIDINE KINASE YKOH"/>
    <property type="match status" value="1"/>
</dbReference>
<keyword evidence="10 12" id="KW-0472">Membrane</keyword>
<dbReference type="CDD" id="cd00082">
    <property type="entry name" value="HisKA"/>
    <property type="match status" value="1"/>
</dbReference>
<dbReference type="InterPro" id="IPR003660">
    <property type="entry name" value="HAMP_dom"/>
</dbReference>
<accession>A0A6J7R7V3</accession>
<evidence type="ECO:0000256" key="11">
    <source>
        <dbReference type="SAM" id="MobiDB-lite"/>
    </source>
</evidence>
<comment type="subcellular location">
    <subcellularLocation>
        <location evidence="2">Membrane</location>
    </subcellularLocation>
</comment>
<gene>
    <name evidence="15" type="ORF">UFOPK2582_00946</name>
    <name evidence="16" type="ORF">UFOPK3046_00552</name>
    <name evidence="17" type="ORF">UFOPK3914_01394</name>
    <name evidence="18" type="ORF">UFOPK4173_00147</name>
    <name evidence="19" type="ORF">UFOPK4354_00147</name>
</gene>
<feature type="compositionally biased region" description="Low complexity" evidence="11">
    <location>
        <begin position="33"/>
        <end position="43"/>
    </location>
</feature>
<dbReference type="EMBL" id="CAFBOG010000140">
    <property type="protein sequence ID" value="CAB4987244.1"/>
    <property type="molecule type" value="Genomic_DNA"/>
</dbReference>
<evidence type="ECO:0000313" key="16">
    <source>
        <dbReference type="EMBL" id="CAB4800880.1"/>
    </source>
</evidence>
<feature type="transmembrane region" description="Helical" evidence="12">
    <location>
        <begin position="219"/>
        <end position="238"/>
    </location>
</feature>
<dbReference type="EMBL" id="CAFAAQ010000033">
    <property type="protein sequence ID" value="CAB4800880.1"/>
    <property type="molecule type" value="Genomic_DNA"/>
</dbReference>
<keyword evidence="7" id="KW-0418">Kinase</keyword>
<feature type="transmembrane region" description="Helical" evidence="12">
    <location>
        <begin position="55"/>
        <end position="76"/>
    </location>
</feature>
<dbReference type="Gene3D" id="1.10.287.130">
    <property type="match status" value="1"/>
</dbReference>
<dbReference type="GO" id="GO:0005886">
    <property type="term" value="C:plasma membrane"/>
    <property type="evidence" value="ECO:0007669"/>
    <property type="project" value="TreeGrafter"/>
</dbReference>
<protein>
    <recommendedName>
        <fullName evidence="3">histidine kinase</fullName>
        <ecNumber evidence="3">2.7.13.3</ecNumber>
    </recommendedName>
</protein>
<reference evidence="18" key="1">
    <citation type="submission" date="2020-05" db="EMBL/GenBank/DDBJ databases">
        <authorList>
            <person name="Chiriac C."/>
            <person name="Salcher M."/>
            <person name="Ghai R."/>
            <person name="Kavagutti S V."/>
        </authorList>
    </citation>
    <scope>NUCLEOTIDE SEQUENCE</scope>
</reference>
<dbReference type="InterPro" id="IPR004358">
    <property type="entry name" value="Sig_transdc_His_kin-like_C"/>
</dbReference>
<comment type="catalytic activity">
    <reaction evidence="1">
        <text>ATP + protein L-histidine = ADP + protein N-phospho-L-histidine.</text>
        <dbReference type="EC" id="2.7.13.3"/>
    </reaction>
</comment>
<evidence type="ECO:0000256" key="7">
    <source>
        <dbReference type="ARBA" id="ARBA00022777"/>
    </source>
</evidence>
<dbReference type="EMBL" id="CAFBQW010000008">
    <property type="protein sequence ID" value="CAB5060518.1"/>
    <property type="molecule type" value="Genomic_DNA"/>
</dbReference>
<evidence type="ECO:0000256" key="5">
    <source>
        <dbReference type="ARBA" id="ARBA00022679"/>
    </source>
</evidence>
<dbReference type="InterPro" id="IPR005467">
    <property type="entry name" value="His_kinase_dom"/>
</dbReference>
<dbReference type="PROSITE" id="PS50885">
    <property type="entry name" value="HAMP"/>
    <property type="match status" value="1"/>
</dbReference>
<dbReference type="EMBL" id="CAEZXS010000103">
    <property type="protein sequence ID" value="CAB4701131.1"/>
    <property type="molecule type" value="Genomic_DNA"/>
</dbReference>
<evidence type="ECO:0000259" key="14">
    <source>
        <dbReference type="PROSITE" id="PS50885"/>
    </source>
</evidence>
<dbReference type="FunFam" id="3.30.565.10:FF:000006">
    <property type="entry name" value="Sensor histidine kinase WalK"/>
    <property type="match status" value="1"/>
</dbReference>
<dbReference type="SMART" id="SM00304">
    <property type="entry name" value="HAMP"/>
    <property type="match status" value="1"/>
</dbReference>
<dbReference type="CDD" id="cd00075">
    <property type="entry name" value="HATPase"/>
    <property type="match status" value="1"/>
</dbReference>
<evidence type="ECO:0000313" key="15">
    <source>
        <dbReference type="EMBL" id="CAB4701131.1"/>
    </source>
</evidence>
<evidence type="ECO:0000256" key="3">
    <source>
        <dbReference type="ARBA" id="ARBA00012438"/>
    </source>
</evidence>
<evidence type="ECO:0000256" key="8">
    <source>
        <dbReference type="ARBA" id="ARBA00022989"/>
    </source>
</evidence>
<organism evidence="18">
    <name type="scientific">freshwater metagenome</name>
    <dbReference type="NCBI Taxonomy" id="449393"/>
    <lineage>
        <taxon>unclassified sequences</taxon>
        <taxon>metagenomes</taxon>
        <taxon>ecological metagenomes</taxon>
    </lineage>
</organism>
<dbReference type="AlphaFoldDB" id="A0A6J7R7V3"/>
<evidence type="ECO:0000256" key="4">
    <source>
        <dbReference type="ARBA" id="ARBA00022553"/>
    </source>
</evidence>
<evidence type="ECO:0000256" key="6">
    <source>
        <dbReference type="ARBA" id="ARBA00022692"/>
    </source>
</evidence>
<dbReference type="PANTHER" id="PTHR45436:SF5">
    <property type="entry name" value="SENSOR HISTIDINE KINASE TRCS"/>
    <property type="match status" value="1"/>
</dbReference>
<dbReference type="SUPFAM" id="SSF55874">
    <property type="entry name" value="ATPase domain of HSP90 chaperone/DNA topoisomerase II/histidine kinase"/>
    <property type="match status" value="1"/>
</dbReference>
<dbReference type="SUPFAM" id="SSF47384">
    <property type="entry name" value="Homodimeric domain of signal transducing histidine kinase"/>
    <property type="match status" value="1"/>
</dbReference>
<evidence type="ECO:0000313" key="17">
    <source>
        <dbReference type="EMBL" id="CAB4987244.1"/>
    </source>
</evidence>
<dbReference type="InterPro" id="IPR036097">
    <property type="entry name" value="HisK_dim/P_sf"/>
</dbReference>
<dbReference type="GO" id="GO:0000155">
    <property type="term" value="F:phosphorelay sensor kinase activity"/>
    <property type="evidence" value="ECO:0007669"/>
    <property type="project" value="InterPro"/>
</dbReference>
<keyword evidence="4" id="KW-0597">Phosphoprotein</keyword>
<dbReference type="InterPro" id="IPR003661">
    <property type="entry name" value="HisK_dim/P_dom"/>
</dbReference>
<name>A0A6J7R7V3_9ZZZZ</name>
<dbReference type="EMBL" id="CAFBPW010000008">
    <property type="protein sequence ID" value="CAB5024869.1"/>
    <property type="molecule type" value="Genomic_DNA"/>
</dbReference>
<dbReference type="InterPro" id="IPR003594">
    <property type="entry name" value="HATPase_dom"/>
</dbReference>
<dbReference type="PROSITE" id="PS50109">
    <property type="entry name" value="HIS_KIN"/>
    <property type="match status" value="1"/>
</dbReference>
<dbReference type="InterPro" id="IPR036890">
    <property type="entry name" value="HATPase_C_sf"/>
</dbReference>
<keyword evidence="8 12" id="KW-1133">Transmembrane helix</keyword>
<dbReference type="Pfam" id="PF02518">
    <property type="entry name" value="HATPase_c"/>
    <property type="match status" value="1"/>
</dbReference>
<dbReference type="Pfam" id="PF00512">
    <property type="entry name" value="HisKA"/>
    <property type="match status" value="1"/>
</dbReference>
<keyword evidence="9" id="KW-0902">Two-component regulatory system</keyword>
<dbReference type="SMART" id="SM00388">
    <property type="entry name" value="HisKA"/>
    <property type="match status" value="1"/>
</dbReference>
<dbReference type="CDD" id="cd06225">
    <property type="entry name" value="HAMP"/>
    <property type="match status" value="1"/>
</dbReference>
<feature type="domain" description="Histidine kinase" evidence="13">
    <location>
        <begin position="300"/>
        <end position="506"/>
    </location>
</feature>
<evidence type="ECO:0000313" key="19">
    <source>
        <dbReference type="EMBL" id="CAB5060518.1"/>
    </source>
</evidence>
<dbReference type="EC" id="2.7.13.3" evidence="3"/>
<evidence type="ECO:0000259" key="13">
    <source>
        <dbReference type="PROSITE" id="PS50109"/>
    </source>
</evidence>
<evidence type="ECO:0000256" key="9">
    <source>
        <dbReference type="ARBA" id="ARBA00023012"/>
    </source>
</evidence>
<evidence type="ECO:0000256" key="2">
    <source>
        <dbReference type="ARBA" id="ARBA00004370"/>
    </source>
</evidence>
<dbReference type="SMART" id="SM00387">
    <property type="entry name" value="HATPase_c"/>
    <property type="match status" value="1"/>
</dbReference>
<keyword evidence="5" id="KW-0808">Transferase</keyword>
<dbReference type="SUPFAM" id="SSF158472">
    <property type="entry name" value="HAMP domain-like"/>
    <property type="match status" value="1"/>
</dbReference>
<dbReference type="PRINTS" id="PR00344">
    <property type="entry name" value="BCTRLSENSOR"/>
</dbReference>
<dbReference type="Gene3D" id="3.30.565.10">
    <property type="entry name" value="Histidine kinase-like ATPase, C-terminal domain"/>
    <property type="match status" value="1"/>
</dbReference>
<dbReference type="Pfam" id="PF00672">
    <property type="entry name" value="HAMP"/>
    <property type="match status" value="1"/>
</dbReference>
<keyword evidence="6 12" id="KW-0812">Transmembrane</keyword>
<evidence type="ECO:0000256" key="12">
    <source>
        <dbReference type="SAM" id="Phobius"/>
    </source>
</evidence>
<evidence type="ECO:0000256" key="10">
    <source>
        <dbReference type="ARBA" id="ARBA00023136"/>
    </source>
</evidence>
<feature type="region of interest" description="Disordered" evidence="11">
    <location>
        <begin position="1"/>
        <end position="46"/>
    </location>
</feature>
<evidence type="ECO:0000256" key="1">
    <source>
        <dbReference type="ARBA" id="ARBA00000085"/>
    </source>
</evidence>
<dbReference type="Gene3D" id="6.10.340.10">
    <property type="match status" value="1"/>
</dbReference>
<dbReference type="InterPro" id="IPR050428">
    <property type="entry name" value="TCS_sensor_his_kinase"/>
</dbReference>
<feature type="domain" description="HAMP" evidence="14">
    <location>
        <begin position="239"/>
        <end position="292"/>
    </location>
</feature>